<keyword evidence="2" id="KW-1185">Reference proteome</keyword>
<comment type="caution">
    <text evidence="1">The sequence shown here is derived from an EMBL/GenBank/DDBJ whole genome shotgun (WGS) entry which is preliminary data.</text>
</comment>
<reference evidence="1 2" key="1">
    <citation type="submission" date="2019-04" db="EMBL/GenBank/DDBJ databases">
        <title>Natronospirillum operosus gen. nov., sp. nov., a haloalkaliphilic satellite isolated from decaying biomass of laboratory culture of cyanobacterium Geitlerinema sp. and proposal of Natronospirillaceae fam. nov. and Saccharospirillaceae fam. nov.</title>
        <authorList>
            <person name="Kevbrin V."/>
            <person name="Boltyanskaya Y."/>
            <person name="Koziaeva V."/>
            <person name="Grouzdev D.S."/>
            <person name="Park M."/>
            <person name="Cho J."/>
        </authorList>
    </citation>
    <scope>NUCLEOTIDE SEQUENCE [LARGE SCALE GENOMIC DNA]</scope>
    <source>
        <strain evidence="1 2">G-116</strain>
    </source>
</reference>
<accession>A0A4Z0VZB7</accession>
<protein>
    <submittedName>
        <fullName evidence="1">IS5 family transposase</fullName>
    </submittedName>
</protein>
<dbReference type="InterPro" id="IPR047710">
    <property type="entry name" value="Transpos_IS5-like"/>
</dbReference>
<evidence type="ECO:0000313" key="2">
    <source>
        <dbReference type="Proteomes" id="UP000297475"/>
    </source>
</evidence>
<evidence type="ECO:0000313" key="1">
    <source>
        <dbReference type="EMBL" id="TGG89361.1"/>
    </source>
</evidence>
<dbReference type="Proteomes" id="UP000297475">
    <property type="component" value="Unassembled WGS sequence"/>
</dbReference>
<dbReference type="OrthoDB" id="5625049at2"/>
<dbReference type="RefSeq" id="WP_135485120.1">
    <property type="nucleotide sequence ID" value="NZ_SRMF01000028.1"/>
</dbReference>
<sequence>RKRIGEEGAEQLLKLSIDAGLKTGTIKPESFKTAVIDTTVMEKAIAHPSDSKLLQKSRERLVALARKQGVKLRQTYAKEFRDLSYKASRYAHARQMNRLKRTNQTMATRVGRLIRELLNKVPVEEVADDFLDILTRSSTAIRQAIDPGMRTAEKLFAFHAPEVECIRKGKARKPNEFGCKVSVMTTAEEGFVLCSHAMHGNPYDGHTVNRSLLKMHSVTGTLPSAVLADRGYRGADRNCLFSQVHITGRKRGKGKAHALQHRRNSIEPIIGHMKNDGLMHRNWLKGEMGDKINAVLCGAGQNLRMVLRKLRELLCAWIIWPLSAVITEIIRPIRLMLERQEMMVA</sequence>
<dbReference type="PANTHER" id="PTHR33803">
    <property type="entry name" value="IS1478 TRANSPOSASE"/>
    <property type="match status" value="1"/>
</dbReference>
<dbReference type="PANTHER" id="PTHR33803:SF3">
    <property type="entry name" value="BLL1974 PROTEIN"/>
    <property type="match status" value="1"/>
</dbReference>
<dbReference type="NCBIfam" id="NF033578">
    <property type="entry name" value="transpos_IS5_1"/>
    <property type="match status" value="1"/>
</dbReference>
<proteinExistence type="predicted"/>
<name>A0A4Z0VZB7_9GAMM</name>
<gene>
    <name evidence="1" type="ORF">E4656_20130</name>
</gene>
<dbReference type="EMBL" id="SRMF01000028">
    <property type="protein sequence ID" value="TGG89361.1"/>
    <property type="molecule type" value="Genomic_DNA"/>
</dbReference>
<dbReference type="AlphaFoldDB" id="A0A4Z0VZB7"/>
<feature type="non-terminal residue" evidence="1">
    <location>
        <position position="1"/>
    </location>
</feature>
<organism evidence="1 2">
    <name type="scientific">Natronospirillum operosum</name>
    <dbReference type="NCBI Taxonomy" id="2759953"/>
    <lineage>
        <taxon>Bacteria</taxon>
        <taxon>Pseudomonadati</taxon>
        <taxon>Pseudomonadota</taxon>
        <taxon>Gammaproteobacteria</taxon>
        <taxon>Oceanospirillales</taxon>
        <taxon>Natronospirillaceae</taxon>
        <taxon>Natronospirillum</taxon>
    </lineage>
</organism>